<dbReference type="AlphaFoldDB" id="A0A5C3KLY1"/>
<evidence type="ECO:0000313" key="2">
    <source>
        <dbReference type="Proteomes" id="UP000307440"/>
    </source>
</evidence>
<organism evidence="1 2">
    <name type="scientific">Coprinopsis marcescibilis</name>
    <name type="common">Agaric fungus</name>
    <name type="synonym">Psathyrella marcescibilis</name>
    <dbReference type="NCBI Taxonomy" id="230819"/>
    <lineage>
        <taxon>Eukaryota</taxon>
        <taxon>Fungi</taxon>
        <taxon>Dikarya</taxon>
        <taxon>Basidiomycota</taxon>
        <taxon>Agaricomycotina</taxon>
        <taxon>Agaricomycetes</taxon>
        <taxon>Agaricomycetidae</taxon>
        <taxon>Agaricales</taxon>
        <taxon>Agaricineae</taxon>
        <taxon>Psathyrellaceae</taxon>
        <taxon>Coprinopsis</taxon>
    </lineage>
</organism>
<proteinExistence type="predicted"/>
<sequence>MKGRLLDPQIQKHRIPHPVLPVDTVYYIAEVRLKEEYYTPRRVSITDEPQPPEAFLYILKTDVQDRRHIGYASGPALRQKLTHADLATSPNEAPKYSSASEIPRSVAPYENVLDATAVLYLNKPYSEAKKGEIVSLPAGTPVFVQRVSSTGKDDLPGTNLRSSTPLTASRAYYNVCLAVDRWEPEIRSWRADEVAEHSDLKLHNP</sequence>
<evidence type="ECO:0000313" key="1">
    <source>
        <dbReference type="EMBL" id="TFK21330.1"/>
    </source>
</evidence>
<name>A0A5C3KLY1_COPMA</name>
<dbReference type="Proteomes" id="UP000307440">
    <property type="component" value="Unassembled WGS sequence"/>
</dbReference>
<gene>
    <name evidence="1" type="ORF">FA15DRAFT_658391</name>
</gene>
<accession>A0A5C3KLY1</accession>
<reference evidence="1 2" key="1">
    <citation type="journal article" date="2019" name="Nat. Ecol. Evol.">
        <title>Megaphylogeny resolves global patterns of mushroom evolution.</title>
        <authorList>
            <person name="Varga T."/>
            <person name="Krizsan K."/>
            <person name="Foldi C."/>
            <person name="Dima B."/>
            <person name="Sanchez-Garcia M."/>
            <person name="Sanchez-Ramirez S."/>
            <person name="Szollosi G.J."/>
            <person name="Szarkandi J.G."/>
            <person name="Papp V."/>
            <person name="Albert L."/>
            <person name="Andreopoulos W."/>
            <person name="Angelini C."/>
            <person name="Antonin V."/>
            <person name="Barry K.W."/>
            <person name="Bougher N.L."/>
            <person name="Buchanan P."/>
            <person name="Buyck B."/>
            <person name="Bense V."/>
            <person name="Catcheside P."/>
            <person name="Chovatia M."/>
            <person name="Cooper J."/>
            <person name="Damon W."/>
            <person name="Desjardin D."/>
            <person name="Finy P."/>
            <person name="Geml J."/>
            <person name="Haridas S."/>
            <person name="Hughes K."/>
            <person name="Justo A."/>
            <person name="Karasinski D."/>
            <person name="Kautmanova I."/>
            <person name="Kiss B."/>
            <person name="Kocsube S."/>
            <person name="Kotiranta H."/>
            <person name="LaButti K.M."/>
            <person name="Lechner B.E."/>
            <person name="Liimatainen K."/>
            <person name="Lipzen A."/>
            <person name="Lukacs Z."/>
            <person name="Mihaltcheva S."/>
            <person name="Morgado L.N."/>
            <person name="Niskanen T."/>
            <person name="Noordeloos M.E."/>
            <person name="Ohm R.A."/>
            <person name="Ortiz-Santana B."/>
            <person name="Ovrebo C."/>
            <person name="Racz N."/>
            <person name="Riley R."/>
            <person name="Savchenko A."/>
            <person name="Shiryaev A."/>
            <person name="Soop K."/>
            <person name="Spirin V."/>
            <person name="Szebenyi C."/>
            <person name="Tomsovsky M."/>
            <person name="Tulloss R.E."/>
            <person name="Uehling J."/>
            <person name="Grigoriev I.V."/>
            <person name="Vagvolgyi C."/>
            <person name="Papp T."/>
            <person name="Martin F.M."/>
            <person name="Miettinen O."/>
            <person name="Hibbett D.S."/>
            <person name="Nagy L.G."/>
        </authorList>
    </citation>
    <scope>NUCLEOTIDE SEQUENCE [LARGE SCALE GENOMIC DNA]</scope>
    <source>
        <strain evidence="1 2">CBS 121175</strain>
    </source>
</reference>
<dbReference type="EMBL" id="ML210271">
    <property type="protein sequence ID" value="TFK21330.1"/>
    <property type="molecule type" value="Genomic_DNA"/>
</dbReference>
<keyword evidence="2" id="KW-1185">Reference proteome</keyword>
<protein>
    <submittedName>
        <fullName evidence="1">Uncharacterized protein</fullName>
    </submittedName>
</protein>